<comment type="caution">
    <text evidence="1">The sequence shown here is derived from an EMBL/GenBank/DDBJ whole genome shotgun (WGS) entry which is preliminary data.</text>
</comment>
<accession>A0ACA9PS58</accession>
<evidence type="ECO:0000313" key="2">
    <source>
        <dbReference type="Proteomes" id="UP000789366"/>
    </source>
</evidence>
<feature type="non-terminal residue" evidence="1">
    <location>
        <position position="1"/>
    </location>
</feature>
<evidence type="ECO:0000313" key="1">
    <source>
        <dbReference type="EMBL" id="CAG8720917.1"/>
    </source>
</evidence>
<keyword evidence="2" id="KW-1185">Reference proteome</keyword>
<dbReference type="Proteomes" id="UP000789366">
    <property type="component" value="Unassembled WGS sequence"/>
</dbReference>
<dbReference type="EMBL" id="CAJVPW010029348">
    <property type="protein sequence ID" value="CAG8720917.1"/>
    <property type="molecule type" value="Genomic_DNA"/>
</dbReference>
<gene>
    <name evidence="1" type="ORF">SPELUC_LOCUS12427</name>
</gene>
<reference evidence="1" key="1">
    <citation type="submission" date="2021-06" db="EMBL/GenBank/DDBJ databases">
        <authorList>
            <person name="Kallberg Y."/>
            <person name="Tangrot J."/>
            <person name="Rosling A."/>
        </authorList>
    </citation>
    <scope>NUCLEOTIDE SEQUENCE</scope>
    <source>
        <strain evidence="1">28 12/20/2015</strain>
    </source>
</reference>
<name>A0ACA9PS58_9GLOM</name>
<sequence>VISDSQPFMTLENIHFRHLVKLLNPYALVPRGDIIRNDIIKSFEEEHRKLIILFQNILGKILFAIDVWTSSNAYSFLAITAHWITNNWKLKNILIDFIDLMGPHSEENLCNAFVRCCYKLGILTKMFAITSDNATNNDTFMKCMQEILKNLKADEAQIENDILNNINTSLNTGEIIPKLRKHIVNIRSSLQHRE</sequence>
<protein>
    <submittedName>
        <fullName evidence="1">16820_t:CDS:1</fullName>
    </submittedName>
</protein>
<proteinExistence type="predicted"/>
<organism evidence="1 2">
    <name type="scientific">Cetraspora pellucida</name>
    <dbReference type="NCBI Taxonomy" id="1433469"/>
    <lineage>
        <taxon>Eukaryota</taxon>
        <taxon>Fungi</taxon>
        <taxon>Fungi incertae sedis</taxon>
        <taxon>Mucoromycota</taxon>
        <taxon>Glomeromycotina</taxon>
        <taxon>Glomeromycetes</taxon>
        <taxon>Diversisporales</taxon>
        <taxon>Gigasporaceae</taxon>
        <taxon>Cetraspora</taxon>
    </lineage>
</organism>